<comment type="caution">
    <text evidence="4">The sequence shown here is derived from an EMBL/GenBank/DDBJ whole genome shotgun (WGS) entry which is preliminary data.</text>
</comment>
<evidence type="ECO:0000256" key="2">
    <source>
        <dbReference type="ARBA" id="ARBA00022638"/>
    </source>
</evidence>
<dbReference type="Proteomes" id="UP001521209">
    <property type="component" value="Unassembled WGS sequence"/>
</dbReference>
<comment type="catalytic activity">
    <reaction evidence="3">
        <text>Hydrolysis of (1-&gt;4)-beta-linkages between N-acetylmuramic acid and N-acetyl-D-glucosamine residues in a peptidoglycan and between N-acetyl-D-glucosamine residues in chitodextrins.</text>
        <dbReference type="EC" id="3.2.1.17"/>
    </reaction>
</comment>
<sequence>METAVSIATVKLVQPFEGFSATPYQDPVGVWTIGFGSTRDAFDAPVCATTPPITRAQALVPSVIDFAADLRFDDSATTEMVRDRETKCRKEVCGEAQPR</sequence>
<dbReference type="EMBL" id="JAKGBZ010000065">
    <property type="protein sequence ID" value="MCF3948637.1"/>
    <property type="molecule type" value="Genomic_DNA"/>
</dbReference>
<organism evidence="4 5">
    <name type="scientific">Acidiphilium iwatense</name>
    <dbReference type="NCBI Taxonomy" id="768198"/>
    <lineage>
        <taxon>Bacteria</taxon>
        <taxon>Pseudomonadati</taxon>
        <taxon>Pseudomonadota</taxon>
        <taxon>Alphaproteobacteria</taxon>
        <taxon>Acetobacterales</taxon>
        <taxon>Acidocellaceae</taxon>
        <taxon>Acidiphilium</taxon>
    </lineage>
</organism>
<keyword evidence="2 3" id="KW-0081">Bacteriolytic enzyme</keyword>
<reference evidence="4 5" key="1">
    <citation type="submission" date="2022-01" db="EMBL/GenBank/DDBJ databases">
        <authorList>
            <person name="Won M."/>
            <person name="Kim S.-J."/>
            <person name="Kwon S.-W."/>
        </authorList>
    </citation>
    <scope>NUCLEOTIDE SEQUENCE [LARGE SCALE GENOMIC DNA]</scope>
    <source>
        <strain evidence="4 5">KCTC 23505</strain>
    </source>
</reference>
<feature type="non-terminal residue" evidence="4">
    <location>
        <position position="99"/>
    </location>
</feature>
<evidence type="ECO:0000313" key="5">
    <source>
        <dbReference type="Proteomes" id="UP001521209"/>
    </source>
</evidence>
<dbReference type="SUPFAM" id="SSF53955">
    <property type="entry name" value="Lysozyme-like"/>
    <property type="match status" value="1"/>
</dbReference>
<accession>A0ABS9E0V3</accession>
<evidence type="ECO:0000256" key="3">
    <source>
        <dbReference type="RuleBase" id="RU003788"/>
    </source>
</evidence>
<dbReference type="InterPro" id="IPR023347">
    <property type="entry name" value="Lysozyme_dom_sf"/>
</dbReference>
<keyword evidence="1 3" id="KW-0929">Antimicrobial</keyword>
<name>A0ABS9E0V3_9PROT</name>
<keyword evidence="3" id="KW-0378">Hydrolase</keyword>
<protein>
    <recommendedName>
        <fullName evidence="3">Lysozyme</fullName>
        <ecNumber evidence="3">3.2.1.17</ecNumber>
    </recommendedName>
</protein>
<dbReference type="InterPro" id="IPR002196">
    <property type="entry name" value="Glyco_hydro_24"/>
</dbReference>
<comment type="similarity">
    <text evidence="3">Belongs to the glycosyl hydrolase 24 family.</text>
</comment>
<gene>
    <name evidence="4" type="ORF">L2A60_18415</name>
</gene>
<dbReference type="Gene3D" id="1.10.530.40">
    <property type="match status" value="1"/>
</dbReference>
<keyword evidence="5" id="KW-1185">Reference proteome</keyword>
<proteinExistence type="inferred from homology"/>
<dbReference type="InterPro" id="IPR023346">
    <property type="entry name" value="Lysozyme-like_dom_sf"/>
</dbReference>
<evidence type="ECO:0000313" key="4">
    <source>
        <dbReference type="EMBL" id="MCF3948637.1"/>
    </source>
</evidence>
<dbReference type="EC" id="3.2.1.17" evidence="3"/>
<dbReference type="RefSeq" id="WP_407932570.1">
    <property type="nucleotide sequence ID" value="NZ_JAKGBZ010000065.1"/>
</dbReference>
<dbReference type="Pfam" id="PF00959">
    <property type="entry name" value="Phage_lysozyme"/>
    <property type="match status" value="1"/>
</dbReference>
<evidence type="ECO:0000256" key="1">
    <source>
        <dbReference type="ARBA" id="ARBA00022529"/>
    </source>
</evidence>
<keyword evidence="3" id="KW-0326">Glycosidase</keyword>